<keyword evidence="5 6" id="KW-0472">Membrane</keyword>
<evidence type="ECO:0000256" key="1">
    <source>
        <dbReference type="ARBA" id="ARBA00004651"/>
    </source>
</evidence>
<feature type="transmembrane region" description="Helical" evidence="6">
    <location>
        <begin position="217"/>
        <end position="237"/>
    </location>
</feature>
<keyword evidence="3 6" id="KW-0812">Transmembrane</keyword>
<dbReference type="EMBL" id="SZQL01000012">
    <property type="protein sequence ID" value="TKK67276.1"/>
    <property type="molecule type" value="Genomic_DNA"/>
</dbReference>
<dbReference type="InterPro" id="IPR050833">
    <property type="entry name" value="Poly_Biosynth_Transport"/>
</dbReference>
<dbReference type="GO" id="GO:0005886">
    <property type="term" value="C:plasma membrane"/>
    <property type="evidence" value="ECO:0007669"/>
    <property type="project" value="UniProtKB-SubCell"/>
</dbReference>
<evidence type="ECO:0000256" key="3">
    <source>
        <dbReference type="ARBA" id="ARBA00022692"/>
    </source>
</evidence>
<proteinExistence type="predicted"/>
<evidence type="ECO:0000256" key="5">
    <source>
        <dbReference type="ARBA" id="ARBA00023136"/>
    </source>
</evidence>
<dbReference type="PANTHER" id="PTHR30250">
    <property type="entry name" value="PST FAMILY PREDICTED COLANIC ACID TRANSPORTER"/>
    <property type="match status" value="1"/>
</dbReference>
<keyword evidence="8" id="KW-1185">Reference proteome</keyword>
<evidence type="ECO:0000256" key="4">
    <source>
        <dbReference type="ARBA" id="ARBA00022989"/>
    </source>
</evidence>
<reference evidence="7 8" key="1">
    <citation type="submission" date="2019-05" db="EMBL/GenBank/DDBJ databases">
        <title>Panacibacter sp. strain 17mud1-8 Genome sequencing and assembly.</title>
        <authorList>
            <person name="Chhetri G."/>
        </authorList>
    </citation>
    <scope>NUCLEOTIDE SEQUENCE [LARGE SCALE GENOMIC DNA]</scope>
    <source>
        <strain evidence="7 8">17mud1-8</strain>
    </source>
</reference>
<evidence type="ECO:0000313" key="7">
    <source>
        <dbReference type="EMBL" id="TKK67276.1"/>
    </source>
</evidence>
<keyword evidence="4 6" id="KW-1133">Transmembrane helix</keyword>
<feature type="transmembrane region" description="Helical" evidence="6">
    <location>
        <begin position="306"/>
        <end position="328"/>
    </location>
</feature>
<dbReference type="OrthoDB" id="9814608at2"/>
<comment type="subcellular location">
    <subcellularLocation>
        <location evidence="1">Cell membrane</location>
        <topology evidence="1">Multi-pass membrane protein</topology>
    </subcellularLocation>
</comment>
<protein>
    <submittedName>
        <fullName evidence="7">Polysaccharide biosynthesis protein</fullName>
    </submittedName>
</protein>
<feature type="transmembrane region" description="Helical" evidence="6">
    <location>
        <begin position="451"/>
        <end position="471"/>
    </location>
</feature>
<accession>A0A4U3L1B8</accession>
<feature type="transmembrane region" description="Helical" evidence="6">
    <location>
        <begin position="107"/>
        <end position="127"/>
    </location>
</feature>
<keyword evidence="2" id="KW-1003">Cell membrane</keyword>
<dbReference type="InterPro" id="IPR002797">
    <property type="entry name" value="Polysacc_synth"/>
</dbReference>
<dbReference type="Pfam" id="PF01943">
    <property type="entry name" value="Polysacc_synt"/>
    <property type="match status" value="1"/>
</dbReference>
<evidence type="ECO:0000313" key="8">
    <source>
        <dbReference type="Proteomes" id="UP000305848"/>
    </source>
</evidence>
<feature type="transmembrane region" description="Helical" evidence="6">
    <location>
        <begin position="367"/>
        <end position="387"/>
    </location>
</feature>
<evidence type="ECO:0000256" key="2">
    <source>
        <dbReference type="ARBA" id="ARBA00022475"/>
    </source>
</evidence>
<feature type="transmembrane region" description="Helical" evidence="6">
    <location>
        <begin position="36"/>
        <end position="57"/>
    </location>
</feature>
<feature type="transmembrane region" description="Helical" evidence="6">
    <location>
        <begin position="427"/>
        <end position="445"/>
    </location>
</feature>
<feature type="transmembrane region" description="Helical" evidence="6">
    <location>
        <begin position="69"/>
        <end position="91"/>
    </location>
</feature>
<dbReference type="AlphaFoldDB" id="A0A4U3L1B8"/>
<organism evidence="7 8">
    <name type="scientific">Ilyomonas limi</name>
    <dbReference type="NCBI Taxonomy" id="2575867"/>
    <lineage>
        <taxon>Bacteria</taxon>
        <taxon>Pseudomonadati</taxon>
        <taxon>Bacteroidota</taxon>
        <taxon>Chitinophagia</taxon>
        <taxon>Chitinophagales</taxon>
        <taxon>Chitinophagaceae</taxon>
        <taxon>Ilyomonas</taxon>
    </lineage>
</organism>
<feature type="transmembrane region" description="Helical" evidence="6">
    <location>
        <begin position="12"/>
        <end position="30"/>
    </location>
</feature>
<gene>
    <name evidence="7" type="ORF">FC093_15265</name>
</gene>
<feature type="transmembrane region" description="Helical" evidence="6">
    <location>
        <begin position="259"/>
        <end position="279"/>
    </location>
</feature>
<feature type="transmembrane region" description="Helical" evidence="6">
    <location>
        <begin position="139"/>
        <end position="164"/>
    </location>
</feature>
<dbReference type="PANTHER" id="PTHR30250:SF11">
    <property type="entry name" value="O-ANTIGEN TRANSPORTER-RELATED"/>
    <property type="match status" value="1"/>
</dbReference>
<feature type="transmembrane region" description="Helical" evidence="6">
    <location>
        <begin position="393"/>
        <end position="415"/>
    </location>
</feature>
<sequence>MWYGVSSIAARFINYLLTPILTYSAIVTIADFGRMSAVYAMMPLMNVLLTYGMETAYFRFIQNKEKTAIIDSTASISLLLSTAVFAVLLWLNQGLLIKITELKEFPVLVQLSIFIIVMDALSAIPFAKIRNEGRPRLFALIKIIGIILYIGLTAFFVMYCPYEYNKNGGNSWVVLFYSPRTNPIVYVLIANIFQSGVTLLLLLKWLLPKKFVFSFPVWKDMIVYAFPMLIAGLGYTVNETFDRLMLGWWLPPSVAKEQLGIYSACYKLAILISLFIQAFRMGAEPFFFKQAEGKDAPRTYARVMKFFVLTITLMFLVVVLYIPIWKYFIAPKYWEGLKVVPILLLANMSLGIYINLSIWYKITSRTWAGSIITMIGVAITFSVNYLFIPRFSYVASAWATFLCYSTMMVVSYIWGQKHYYIPYAWKKLLAFLVIVLLLFFIHKGITMLWSNTVFSLLVATILISLYAWFIVQVERKEFKLFPVIGKYIR</sequence>
<name>A0A4U3L1B8_9BACT</name>
<feature type="transmembrane region" description="Helical" evidence="6">
    <location>
        <begin position="184"/>
        <end position="205"/>
    </location>
</feature>
<evidence type="ECO:0000256" key="6">
    <source>
        <dbReference type="SAM" id="Phobius"/>
    </source>
</evidence>
<dbReference type="Proteomes" id="UP000305848">
    <property type="component" value="Unassembled WGS sequence"/>
</dbReference>
<comment type="caution">
    <text evidence="7">The sequence shown here is derived from an EMBL/GenBank/DDBJ whole genome shotgun (WGS) entry which is preliminary data.</text>
</comment>
<feature type="transmembrane region" description="Helical" evidence="6">
    <location>
        <begin position="340"/>
        <end position="360"/>
    </location>
</feature>